<keyword evidence="3" id="KW-1185">Reference proteome</keyword>
<evidence type="ECO:0000313" key="3">
    <source>
        <dbReference type="Proteomes" id="UP001164761"/>
    </source>
</evidence>
<dbReference type="EMBL" id="CP104067">
    <property type="protein sequence ID" value="WAH43026.1"/>
    <property type="molecule type" value="Genomic_DNA"/>
</dbReference>
<dbReference type="Gene3D" id="3.20.20.150">
    <property type="entry name" value="Divalent-metal-dependent TIM barrel enzymes"/>
    <property type="match status" value="1"/>
</dbReference>
<protein>
    <submittedName>
        <fullName evidence="2">Sugar phosphate isomerase/epimerase</fullName>
    </submittedName>
</protein>
<evidence type="ECO:0000259" key="1">
    <source>
        <dbReference type="Pfam" id="PF01261"/>
    </source>
</evidence>
<reference evidence="2" key="1">
    <citation type="submission" date="2022-08" db="EMBL/GenBank/DDBJ databases">
        <title>Alicyclobacillus fastidiosus DSM 17978, complete genome.</title>
        <authorList>
            <person name="Wang Q."/>
            <person name="Cai R."/>
            <person name="Wang Z."/>
        </authorList>
    </citation>
    <scope>NUCLEOTIDE SEQUENCE</scope>
    <source>
        <strain evidence="2">DSM 17978</strain>
    </source>
</reference>
<evidence type="ECO:0000313" key="2">
    <source>
        <dbReference type="EMBL" id="WAH43026.1"/>
    </source>
</evidence>
<dbReference type="SUPFAM" id="SSF51658">
    <property type="entry name" value="Xylose isomerase-like"/>
    <property type="match status" value="1"/>
</dbReference>
<name>A0ABY6ZLG2_9BACL</name>
<keyword evidence="2" id="KW-0413">Isomerase</keyword>
<dbReference type="InterPro" id="IPR050312">
    <property type="entry name" value="IolE/XylAMocC-like"/>
</dbReference>
<dbReference type="InterPro" id="IPR036237">
    <property type="entry name" value="Xyl_isomerase-like_sf"/>
</dbReference>
<gene>
    <name evidence="2" type="ORF">NZD89_06345</name>
</gene>
<dbReference type="InterPro" id="IPR013022">
    <property type="entry name" value="Xyl_isomerase-like_TIM-brl"/>
</dbReference>
<dbReference type="GO" id="GO:0016853">
    <property type="term" value="F:isomerase activity"/>
    <property type="evidence" value="ECO:0007669"/>
    <property type="project" value="UniProtKB-KW"/>
</dbReference>
<dbReference type="PANTHER" id="PTHR12110:SF53">
    <property type="entry name" value="BLR5974 PROTEIN"/>
    <property type="match status" value="1"/>
</dbReference>
<dbReference type="Proteomes" id="UP001164761">
    <property type="component" value="Chromosome"/>
</dbReference>
<accession>A0ABY6ZLG2</accession>
<feature type="domain" description="Xylose isomerase-like TIM barrel" evidence="1">
    <location>
        <begin position="24"/>
        <end position="240"/>
    </location>
</feature>
<sequence length="286" mass="31818">MVTVSAFADEISADLKEQLDVLDAEGIKHIEFRSVWNKNVLDLSDDELRRVREALDGRGFRISAVGSPIGKISIIDDFAPHLAKFERAMDVAKYLGTKCIRIFSFFIPTGHNAGDYRDEVLRRLTQLAERAAHSGLVLLHENEKEIYGDEAERCLDIMRELHSDNFKFAFDPANFVQCGVKPFSEAFPLLRPYIEYIHIKDAVFEGRRVVPAGQGDGEVKQILQAMFVNGYDGVLSIEPHLAQASAFAGFSGPALFHVAAAALKDLLKALNQPWDGQSGDARNDIL</sequence>
<proteinExistence type="predicted"/>
<organism evidence="2 3">
    <name type="scientific">Alicyclobacillus fastidiosus</name>
    <dbReference type="NCBI Taxonomy" id="392011"/>
    <lineage>
        <taxon>Bacteria</taxon>
        <taxon>Bacillati</taxon>
        <taxon>Bacillota</taxon>
        <taxon>Bacilli</taxon>
        <taxon>Bacillales</taxon>
        <taxon>Alicyclobacillaceae</taxon>
        <taxon>Alicyclobacillus</taxon>
    </lineage>
</organism>
<dbReference type="RefSeq" id="WP_268006904.1">
    <property type="nucleotide sequence ID" value="NZ_CP104067.1"/>
</dbReference>
<dbReference type="PANTHER" id="PTHR12110">
    <property type="entry name" value="HYDROXYPYRUVATE ISOMERASE"/>
    <property type="match status" value="1"/>
</dbReference>
<dbReference type="Pfam" id="PF01261">
    <property type="entry name" value="AP_endonuc_2"/>
    <property type="match status" value="1"/>
</dbReference>